<keyword evidence="8 12" id="KW-0594">Phospholipid biosynthesis</keyword>
<comment type="PTM">
    <text evidence="12">Is synthesized initially as an inactive proenzyme. Formation of the active enzyme involves a self-maturation process in which the active site pyruvoyl group is generated from an internal serine residue via an autocatalytic post-translational modification. Two non-identical subunits are generated from the proenzyme in this reaction, and the pyruvate is formed at the N-terminus of the alpha chain, which is derived from the carboxyl end of the proenzyme. The autoendoproteolytic cleavage occurs by a canonical serine protease mechanism, in which the side chain hydroxyl group of the serine supplies its oxygen atom to form the C-terminus of the beta chain, while the remainder of the serine residue undergoes an oxidative deamination to produce ammonia and the pyruvoyl prosthetic group on the alpha chain. During this reaction, the Ser that is part of the protease active site of the proenzyme becomes the pyruvoyl prosthetic group, which constitutes an essential element of the active site of the mature decarboxylase.</text>
</comment>
<feature type="modified residue" description="Pyruvic acid (Ser); by autocatalysis" evidence="12">
    <location>
        <position position="246"/>
    </location>
</feature>
<keyword evidence="6 12" id="KW-0472">Membrane</keyword>
<comment type="pathway">
    <text evidence="1">Lipid metabolism.</text>
</comment>
<dbReference type="HAMAP" id="MF_00662">
    <property type="entry name" value="PS_decarb_PSD_B_type1"/>
    <property type="match status" value="1"/>
</dbReference>
<evidence type="ECO:0000313" key="14">
    <source>
        <dbReference type="Proteomes" id="UP000602284"/>
    </source>
</evidence>
<evidence type="ECO:0000256" key="11">
    <source>
        <dbReference type="ARBA" id="ARBA00023317"/>
    </source>
</evidence>
<evidence type="ECO:0000256" key="10">
    <source>
        <dbReference type="ARBA" id="ARBA00023264"/>
    </source>
</evidence>
<evidence type="ECO:0000256" key="1">
    <source>
        <dbReference type="ARBA" id="ARBA00005189"/>
    </source>
</evidence>
<comment type="subunit">
    <text evidence="12">Heterodimer of a large membrane-associated beta subunit and a small pyruvoyl-containing alpha subunit.</text>
</comment>
<feature type="chain" id="PRO_5044905640" description="Phosphatidylserine decarboxylase alpha chain" evidence="12">
    <location>
        <begin position="246"/>
        <end position="280"/>
    </location>
</feature>
<gene>
    <name evidence="12 13" type="primary">psd</name>
    <name evidence="13" type="ORF">JJB07_18035</name>
</gene>
<dbReference type="PANTHER" id="PTHR10067">
    <property type="entry name" value="PHOSPHATIDYLSERINE DECARBOXYLASE"/>
    <property type="match status" value="1"/>
</dbReference>
<comment type="function">
    <text evidence="12">Catalyzes the formation of phosphatidylethanolamine (PtdEtn) from phosphatidylserine (PtdSer).</text>
</comment>
<dbReference type="EC" id="4.1.1.65" evidence="12"/>
<keyword evidence="4 12" id="KW-0210">Decarboxylase</keyword>
<feature type="active site" description="Schiff-base intermediate with substrate; via pyruvic acid; for decarboxylase activity" evidence="12">
    <location>
        <position position="246"/>
    </location>
</feature>
<evidence type="ECO:0000313" key="13">
    <source>
        <dbReference type="EMBL" id="MBL0388506.1"/>
    </source>
</evidence>
<evidence type="ECO:0000256" key="6">
    <source>
        <dbReference type="ARBA" id="ARBA00023136"/>
    </source>
</evidence>
<keyword evidence="5 12" id="KW-0443">Lipid metabolism</keyword>
<keyword evidence="14" id="KW-1185">Reference proteome</keyword>
<keyword evidence="9 12" id="KW-0456">Lyase</keyword>
<dbReference type="GO" id="GO:0004609">
    <property type="term" value="F:phosphatidylserine decarboxylase activity"/>
    <property type="evidence" value="ECO:0007669"/>
    <property type="project" value="UniProtKB-EC"/>
</dbReference>
<sequence>MNDRLQLILMNLIPKNTISRMVGKFAASGFSRMFIPLYARKFNINLDEAEHPLEEYPSLVQFFVRRLKPHLRPLAEGDDVVVSPVDGKVSQYGLIDGGRVVQAKGVTYTVEELLGGDKERAKRYEGGTFITVYLSPTDYHRIHTPLAGKVTGYTYVPGTLFPVNPFGVRAVAGLFAKNERLITYFDTTAGEVALVKVGATIVGSVKVLYDVKAGTNIRGGRLEKKSVTDGPCYAKGEEVGRFEFGSTIILLFEPGAVELNGDLHPERRVLLGEAIGNVLR</sequence>
<evidence type="ECO:0000256" key="4">
    <source>
        <dbReference type="ARBA" id="ARBA00022793"/>
    </source>
</evidence>
<keyword evidence="7 12" id="KW-0865">Zymogen</keyword>
<evidence type="ECO:0000256" key="3">
    <source>
        <dbReference type="ARBA" id="ARBA00022516"/>
    </source>
</evidence>
<feature type="active site" description="Charge relay system; for autoendoproteolytic cleavage activity" evidence="12">
    <location>
        <position position="143"/>
    </location>
</feature>
<comment type="caution">
    <text evidence="13">The sequence shown here is derived from an EMBL/GenBank/DDBJ whole genome shotgun (WGS) entry which is preliminary data.</text>
</comment>
<keyword evidence="11 12" id="KW-0670">Pyruvate</keyword>
<dbReference type="EMBL" id="JAEQNB010000006">
    <property type="protein sequence ID" value="MBL0388506.1"/>
    <property type="molecule type" value="Genomic_DNA"/>
</dbReference>
<comment type="subcellular location">
    <subcellularLocation>
        <location evidence="12">Cell membrane</location>
        <topology evidence="12">Peripheral membrane protein</topology>
    </subcellularLocation>
</comment>
<dbReference type="RefSeq" id="WP_201637468.1">
    <property type="nucleotide sequence ID" value="NZ_JAEQNB010000006.1"/>
</dbReference>
<proteinExistence type="inferred from homology"/>
<dbReference type="PANTHER" id="PTHR10067:SF6">
    <property type="entry name" value="PHOSPHATIDYLSERINE DECARBOXYLASE PROENZYME, MITOCHONDRIAL"/>
    <property type="match status" value="1"/>
</dbReference>
<evidence type="ECO:0000256" key="12">
    <source>
        <dbReference type="HAMAP-Rule" id="MF_00662"/>
    </source>
</evidence>
<evidence type="ECO:0000256" key="8">
    <source>
        <dbReference type="ARBA" id="ARBA00023209"/>
    </source>
</evidence>
<dbReference type="InterPro" id="IPR033178">
    <property type="entry name" value="PSD_type1_pro"/>
</dbReference>
<evidence type="ECO:0000256" key="2">
    <source>
        <dbReference type="ARBA" id="ARBA00022475"/>
    </source>
</evidence>
<organism evidence="13 14">
    <name type="scientific">Tumebacillus amylolyticus</name>
    <dbReference type="NCBI Taxonomy" id="2801339"/>
    <lineage>
        <taxon>Bacteria</taxon>
        <taxon>Bacillati</taxon>
        <taxon>Bacillota</taxon>
        <taxon>Bacilli</taxon>
        <taxon>Bacillales</taxon>
        <taxon>Alicyclobacillaceae</taxon>
        <taxon>Tumebacillus</taxon>
    </lineage>
</organism>
<dbReference type="NCBIfam" id="TIGR00163">
    <property type="entry name" value="PS_decarb"/>
    <property type="match status" value="1"/>
</dbReference>
<dbReference type="Pfam" id="PF02666">
    <property type="entry name" value="PS_Dcarbxylase"/>
    <property type="match status" value="1"/>
</dbReference>
<dbReference type="Proteomes" id="UP000602284">
    <property type="component" value="Unassembled WGS sequence"/>
</dbReference>
<comment type="similarity">
    <text evidence="12">Belongs to the phosphatidylserine decarboxylase family. PSD-B subfamily. Prokaryotic type I sub-subfamily.</text>
</comment>
<comment type="pathway">
    <text evidence="12">Phospholipid metabolism; phosphatidylethanolamine biosynthesis; phosphatidylethanolamine from CDP-diacylglycerol: step 2/2.</text>
</comment>
<evidence type="ECO:0000256" key="7">
    <source>
        <dbReference type="ARBA" id="ARBA00023145"/>
    </source>
</evidence>
<comment type="cofactor">
    <cofactor evidence="12">
        <name>pyruvate</name>
        <dbReference type="ChEBI" id="CHEBI:15361"/>
    </cofactor>
    <text evidence="12">Binds 1 pyruvoyl group covalently per subunit.</text>
</comment>
<dbReference type="InterPro" id="IPR003817">
    <property type="entry name" value="PS_Dcarbxylase"/>
</dbReference>
<feature type="chain" id="PRO_5044905641" description="Phosphatidylserine decarboxylase beta chain" evidence="12">
    <location>
        <begin position="1"/>
        <end position="245"/>
    </location>
</feature>
<feature type="site" description="Cleavage (non-hydrolytic); by autocatalysis" evidence="12">
    <location>
        <begin position="245"/>
        <end position="246"/>
    </location>
</feature>
<comment type="catalytic activity">
    <reaction evidence="12">
        <text>a 1,2-diacyl-sn-glycero-3-phospho-L-serine + H(+) = a 1,2-diacyl-sn-glycero-3-phosphoethanolamine + CO2</text>
        <dbReference type="Rhea" id="RHEA:20828"/>
        <dbReference type="ChEBI" id="CHEBI:15378"/>
        <dbReference type="ChEBI" id="CHEBI:16526"/>
        <dbReference type="ChEBI" id="CHEBI:57262"/>
        <dbReference type="ChEBI" id="CHEBI:64612"/>
        <dbReference type="EC" id="4.1.1.65"/>
    </reaction>
</comment>
<reference evidence="13 14" key="1">
    <citation type="submission" date="2021-01" db="EMBL/GenBank/DDBJ databases">
        <title>Tumebacillus sp. strain ITR2 16S ribosomal RNA gene Genome sequencing and assembly.</title>
        <authorList>
            <person name="Kang M."/>
        </authorList>
    </citation>
    <scope>NUCLEOTIDE SEQUENCE [LARGE SCALE GENOMIC DNA]</scope>
    <source>
        <strain evidence="13 14">ITR2</strain>
    </source>
</reference>
<keyword evidence="3 12" id="KW-0444">Lipid biosynthesis</keyword>
<protein>
    <recommendedName>
        <fullName evidence="12">Phosphatidylserine decarboxylase proenzyme</fullName>
        <ecNumber evidence="12">4.1.1.65</ecNumber>
    </recommendedName>
    <component>
        <recommendedName>
            <fullName evidence="12">Phosphatidylserine decarboxylase alpha chain</fullName>
        </recommendedName>
    </component>
    <component>
        <recommendedName>
            <fullName evidence="12">Phosphatidylserine decarboxylase beta chain</fullName>
        </recommendedName>
    </component>
</protein>
<name>A0ABS1JE05_9BACL</name>
<feature type="active site" description="Charge relay system; for autoendoproteolytic cleavage activity" evidence="12">
    <location>
        <position position="246"/>
    </location>
</feature>
<dbReference type="InterPro" id="IPR033177">
    <property type="entry name" value="PSD-B"/>
</dbReference>
<accession>A0ABS1JE05</accession>
<keyword evidence="10 12" id="KW-1208">Phospholipid metabolism</keyword>
<keyword evidence="2 12" id="KW-1003">Cell membrane</keyword>
<evidence type="ECO:0000256" key="9">
    <source>
        <dbReference type="ARBA" id="ARBA00023239"/>
    </source>
</evidence>
<feature type="active site" description="Charge relay system; for autoendoproteolytic cleavage activity" evidence="12">
    <location>
        <position position="86"/>
    </location>
</feature>
<evidence type="ECO:0000256" key="5">
    <source>
        <dbReference type="ARBA" id="ARBA00023098"/>
    </source>
</evidence>